<feature type="compositionally biased region" description="Basic and acidic residues" evidence="1">
    <location>
        <begin position="21"/>
        <end position="41"/>
    </location>
</feature>
<dbReference type="KEGG" id="ssck:SPSK_05699"/>
<dbReference type="GeneID" id="27667716"/>
<evidence type="ECO:0000256" key="1">
    <source>
        <dbReference type="SAM" id="MobiDB-lite"/>
    </source>
</evidence>
<comment type="caution">
    <text evidence="2">The sequence shown here is derived from an EMBL/GenBank/DDBJ whole genome shotgun (WGS) entry which is preliminary data.</text>
</comment>
<dbReference type="Proteomes" id="UP000033710">
    <property type="component" value="Unassembled WGS sequence"/>
</dbReference>
<proteinExistence type="predicted"/>
<dbReference type="VEuPathDB" id="FungiDB:SPSK_05699"/>
<feature type="region of interest" description="Disordered" evidence="1">
    <location>
        <begin position="21"/>
        <end position="45"/>
    </location>
</feature>
<gene>
    <name evidence="2" type="ORF">SPSK_05699</name>
</gene>
<reference evidence="2 3" key="2">
    <citation type="journal article" date="2015" name="Eukaryot. Cell">
        <title>Asexual propagation of a virulent clone complex in a human and feline outbreak of sporotrichosis.</title>
        <authorList>
            <person name="Teixeira Mde M."/>
            <person name="Rodrigues A.M."/>
            <person name="Tsui C.K."/>
            <person name="de Almeida L.G."/>
            <person name="Van Diepeningen A.D."/>
            <person name="van den Ende B.G."/>
            <person name="Fernandes G.F."/>
            <person name="Kano R."/>
            <person name="Hamelin R.C."/>
            <person name="Lopes-Bezerra L.M."/>
            <person name="Vasconcelos A.T."/>
            <person name="de Hoog S."/>
            <person name="de Camargo Z.P."/>
            <person name="Felipe M.S."/>
        </authorList>
    </citation>
    <scope>NUCLEOTIDE SEQUENCE [LARGE SCALE GENOMIC DNA]</scope>
    <source>
        <strain evidence="2 3">1099-18</strain>
    </source>
</reference>
<name>A0A0F2LVK7_SPOSC</name>
<organism evidence="2 3">
    <name type="scientific">Sporothrix schenckii 1099-18</name>
    <dbReference type="NCBI Taxonomy" id="1397361"/>
    <lineage>
        <taxon>Eukaryota</taxon>
        <taxon>Fungi</taxon>
        <taxon>Dikarya</taxon>
        <taxon>Ascomycota</taxon>
        <taxon>Pezizomycotina</taxon>
        <taxon>Sordariomycetes</taxon>
        <taxon>Sordariomycetidae</taxon>
        <taxon>Ophiostomatales</taxon>
        <taxon>Ophiostomataceae</taxon>
        <taxon>Sporothrix</taxon>
    </lineage>
</organism>
<reference evidence="2 3" key="1">
    <citation type="journal article" date="2014" name="BMC Genomics">
        <title>Comparative genomics of the major fungal agents of human and animal Sporotrichosis: Sporothrix schenckii and Sporothrix brasiliensis.</title>
        <authorList>
            <person name="Teixeira M.M."/>
            <person name="de Almeida L.G."/>
            <person name="Kubitschek-Barreira P."/>
            <person name="Alves F.L."/>
            <person name="Kioshima E.S."/>
            <person name="Abadio A.K."/>
            <person name="Fernandes L."/>
            <person name="Derengowski L.S."/>
            <person name="Ferreira K.S."/>
            <person name="Souza R.C."/>
            <person name="Ruiz J.C."/>
            <person name="de Andrade N.C."/>
            <person name="Paes H.C."/>
            <person name="Nicola A.M."/>
            <person name="Albuquerque P."/>
            <person name="Gerber A.L."/>
            <person name="Martins V.P."/>
            <person name="Peconick L.D."/>
            <person name="Neto A.V."/>
            <person name="Chaucanez C.B."/>
            <person name="Silva P.A."/>
            <person name="Cunha O.L."/>
            <person name="de Oliveira F.F."/>
            <person name="dos Santos T.C."/>
            <person name="Barros A.L."/>
            <person name="Soares M.A."/>
            <person name="de Oliveira L.M."/>
            <person name="Marini M.M."/>
            <person name="Villalobos-Duno H."/>
            <person name="Cunha M.M."/>
            <person name="de Hoog S."/>
            <person name="da Silveira J.F."/>
            <person name="Henrissat B."/>
            <person name="Nino-Vega G.A."/>
            <person name="Cisalpino P.S."/>
            <person name="Mora-Montes H.M."/>
            <person name="Almeida S.R."/>
            <person name="Stajich J.E."/>
            <person name="Lopes-Bezerra L.M."/>
            <person name="Vasconcelos A.T."/>
            <person name="Felipe M.S."/>
        </authorList>
    </citation>
    <scope>NUCLEOTIDE SEQUENCE [LARGE SCALE GENOMIC DNA]</scope>
    <source>
        <strain evidence="2 3">1099-18</strain>
    </source>
</reference>
<dbReference type="RefSeq" id="XP_016583201.1">
    <property type="nucleotide sequence ID" value="XM_016732439.1"/>
</dbReference>
<protein>
    <submittedName>
        <fullName evidence="2">Uncharacterized protein</fullName>
    </submittedName>
</protein>
<accession>A0A0F2LVK7</accession>
<sequence>MIALVVRRCSLPVQTAAWAEDGSKIESSKAEAKKRTREEGHNWSSAERQLSAPAFTFFGLSVLWLFDSFDWARLTTPVLLFPVWQCASAKSVVWNLEGPERQNNQSLEVSPRQLDDT</sequence>
<dbReference type="EMBL" id="AXCR01000012">
    <property type="protein sequence ID" value="KJR80525.1"/>
    <property type="molecule type" value="Genomic_DNA"/>
</dbReference>
<evidence type="ECO:0000313" key="2">
    <source>
        <dbReference type="EMBL" id="KJR80525.1"/>
    </source>
</evidence>
<evidence type="ECO:0000313" key="3">
    <source>
        <dbReference type="Proteomes" id="UP000033710"/>
    </source>
</evidence>
<dbReference type="AlphaFoldDB" id="A0A0F2LVK7"/>